<sequence length="1150" mass="129066">MQTSFVHLRVSSEFSITRGLLRINEIIENAKKLKMPSVALTDLNNMFGMVKFFQKAEAAGIKPIAGTTLNLKSPSGELGEILCLAKNNDGLKQLMGIISKSQLLQENGYISVSFDDLSSCAGNIIVISGGSSSTIFNLAKHQKIQDLKTELLSFKETFKNDFIIEIQRLGKIFEEEFIQCILPITSEFLIPVIASNDTMFSQKEDFDIHETKVCINTGKTLNDSNRERLFTPEQFFKSTKDIYILFSDCDPDTLINNTLTISQKCNVTLTTDQYFLPEYPVPKEHDFNSFLSELSNTQLHEILKSYSKEDKLIYQKRLDYELAQIHATGFSSYFLIVADFIQWSKDNDVPVGPGRGSGAGSLVAYALGITALDPIEHNLLFERFINPERVSMPDFDIDFCMDKRDLVIDYVAQKYGKSAVSQIATFGTMAARAVVRDVARALGKPYALGDRISKMIPFIPGMTLEKAINSQPIFKKMIQDEDEVSEIIDLAYKLEGIARNVGKHAGGIVIAPGSIADFCPTYFDPQSSSLMTQFDKDDVETIGLVKFDFLGLRTLTVIDRAVKTINEYLTQQNKEILDLNTLTLDDPKVFDLLASGRTTAVFQLESTGMRELIRRLKPTKFEEIVALLALYRPGPLESGMHDEFVDRKHGKSKVTFPHELLAPVLSETYGVILYQEQVMQAAQVLAGYSLGQADILRRAMGKKKVEEMEQQRQIFVDGCSKNDIKKATAEKIFDLIEKFAGYGFNKSHSAAYAMLSYQTAYLKTYYPEHFMAAVLSTELGNTDKISTLINECNEMQIKVLTPDIKTSNKHFNVNANLHIKYGLGAIKGVADSFIDHVIDVRKNHSFKDLFDLTKKVNIRLGGKKSIEALTKAGAFDELAPSRSIALACMEDMLREGQKSSSQMAGTSDLFASMEETFDPYEKYLNVKDLSKEDLLNHERDALGYYFSGHPVIAIENLVENLRSHKISEVTEDVSRAKIVGLLNSYRQIKDRSNKQIAFISFDDGTGTMEGTINTDVLERHHLLLKTNAILIFAGSLEIDDYKSKELNRRMYKMKVGSIVSLESQMSQGNNSIMIDARNLPNDSIQSNMANLKNLNGDFWKHGSCKIHLKILHEDSEAIIELGDEFKLMPSSENIKILKDLFGDEAIKLNK</sequence>
<comment type="catalytic activity">
    <reaction evidence="9">
        <text>DNA(n) + a 2'-deoxyribonucleoside 5'-triphosphate = DNA(n+1) + diphosphate</text>
        <dbReference type="Rhea" id="RHEA:22508"/>
        <dbReference type="Rhea" id="RHEA-COMP:17339"/>
        <dbReference type="Rhea" id="RHEA-COMP:17340"/>
        <dbReference type="ChEBI" id="CHEBI:33019"/>
        <dbReference type="ChEBI" id="CHEBI:61560"/>
        <dbReference type="ChEBI" id="CHEBI:173112"/>
        <dbReference type="EC" id="2.7.7.7"/>
    </reaction>
</comment>
<dbReference type="SUPFAM" id="SSF89550">
    <property type="entry name" value="PHP domain-like"/>
    <property type="match status" value="1"/>
</dbReference>
<dbReference type="Pfam" id="PF07733">
    <property type="entry name" value="DNA_pol3_alpha"/>
    <property type="match status" value="1"/>
</dbReference>
<organism evidence="11 12">
    <name type="scientific">SAR86 cluster bacterium</name>
    <dbReference type="NCBI Taxonomy" id="2030880"/>
    <lineage>
        <taxon>Bacteria</taxon>
        <taxon>Pseudomonadati</taxon>
        <taxon>Pseudomonadota</taxon>
        <taxon>Gammaproteobacteria</taxon>
        <taxon>SAR86 cluster</taxon>
    </lineage>
</organism>
<evidence type="ECO:0000256" key="8">
    <source>
        <dbReference type="ARBA" id="ARBA00022932"/>
    </source>
</evidence>
<gene>
    <name evidence="11" type="primary">dnaE</name>
    <name evidence="11" type="ORF">H2072_00160</name>
</gene>
<dbReference type="GO" id="GO:0006260">
    <property type="term" value="P:DNA replication"/>
    <property type="evidence" value="ECO:0007669"/>
    <property type="project" value="UniProtKB-KW"/>
</dbReference>
<dbReference type="EC" id="2.7.7.7" evidence="2"/>
<comment type="subcellular location">
    <subcellularLocation>
        <location evidence="1">Cytoplasm</location>
    </subcellularLocation>
</comment>
<dbReference type="InterPro" id="IPR040982">
    <property type="entry name" value="DNA_pol3_finger"/>
</dbReference>
<dbReference type="InterPro" id="IPR004013">
    <property type="entry name" value="PHP_dom"/>
</dbReference>
<feature type="domain" description="Polymerase/histidinol phosphatase N-terminal" evidence="10">
    <location>
        <begin position="6"/>
        <end position="73"/>
    </location>
</feature>
<evidence type="ECO:0000313" key="11">
    <source>
        <dbReference type="EMBL" id="MBA4692141.1"/>
    </source>
</evidence>
<keyword evidence="8" id="KW-0239">DNA-directed DNA polymerase</keyword>
<dbReference type="NCBIfam" id="TIGR00594">
    <property type="entry name" value="polc"/>
    <property type="match status" value="1"/>
</dbReference>
<protein>
    <recommendedName>
        <fullName evidence="3">DNA polymerase III subunit alpha</fullName>
        <ecNumber evidence="2">2.7.7.7</ecNumber>
    </recommendedName>
</protein>
<dbReference type="GO" id="GO:0005737">
    <property type="term" value="C:cytoplasm"/>
    <property type="evidence" value="ECO:0007669"/>
    <property type="project" value="UniProtKB-SubCell"/>
</dbReference>
<dbReference type="Gene3D" id="1.10.10.1600">
    <property type="entry name" value="Bacterial DNA polymerase III alpha subunit, thumb domain"/>
    <property type="match status" value="1"/>
</dbReference>
<proteinExistence type="predicted"/>
<dbReference type="PANTHER" id="PTHR32294:SF0">
    <property type="entry name" value="DNA POLYMERASE III SUBUNIT ALPHA"/>
    <property type="match status" value="1"/>
</dbReference>
<dbReference type="Pfam" id="PF14579">
    <property type="entry name" value="HHH_6"/>
    <property type="match status" value="1"/>
</dbReference>
<evidence type="ECO:0000256" key="5">
    <source>
        <dbReference type="ARBA" id="ARBA00022679"/>
    </source>
</evidence>
<dbReference type="PANTHER" id="PTHR32294">
    <property type="entry name" value="DNA POLYMERASE III SUBUNIT ALPHA"/>
    <property type="match status" value="1"/>
</dbReference>
<dbReference type="InterPro" id="IPR041931">
    <property type="entry name" value="DNA_pol3_alpha_thumb_dom"/>
</dbReference>
<comment type="caution">
    <text evidence="11">The sequence shown here is derived from an EMBL/GenBank/DDBJ whole genome shotgun (WGS) entry which is preliminary data.</text>
</comment>
<evidence type="ECO:0000256" key="2">
    <source>
        <dbReference type="ARBA" id="ARBA00012417"/>
    </source>
</evidence>
<dbReference type="NCBIfam" id="NF004226">
    <property type="entry name" value="PRK05673.1"/>
    <property type="match status" value="1"/>
</dbReference>
<dbReference type="SMART" id="SM00481">
    <property type="entry name" value="POLIIIAc"/>
    <property type="match status" value="1"/>
</dbReference>
<dbReference type="FunFam" id="1.10.10.1600:FF:000001">
    <property type="entry name" value="DNA polymerase III subunit alpha"/>
    <property type="match status" value="1"/>
</dbReference>
<name>A0A838XU36_9GAMM</name>
<evidence type="ECO:0000256" key="3">
    <source>
        <dbReference type="ARBA" id="ARBA00019114"/>
    </source>
</evidence>
<keyword evidence="4" id="KW-0963">Cytoplasm</keyword>
<dbReference type="CDD" id="cd04485">
    <property type="entry name" value="DnaE_OBF"/>
    <property type="match status" value="1"/>
</dbReference>
<dbReference type="Gene3D" id="1.10.150.870">
    <property type="match status" value="1"/>
</dbReference>
<evidence type="ECO:0000256" key="6">
    <source>
        <dbReference type="ARBA" id="ARBA00022695"/>
    </source>
</evidence>
<dbReference type="GO" id="GO:0003887">
    <property type="term" value="F:DNA-directed DNA polymerase activity"/>
    <property type="evidence" value="ECO:0007669"/>
    <property type="project" value="UniProtKB-KW"/>
</dbReference>
<evidence type="ECO:0000313" key="12">
    <source>
        <dbReference type="Proteomes" id="UP000551848"/>
    </source>
</evidence>
<keyword evidence="7" id="KW-0235">DNA replication</keyword>
<dbReference type="InterPro" id="IPR004805">
    <property type="entry name" value="DnaE2/DnaE/PolC"/>
</dbReference>
<dbReference type="EMBL" id="JACETL010000001">
    <property type="protein sequence ID" value="MBA4692141.1"/>
    <property type="molecule type" value="Genomic_DNA"/>
</dbReference>
<keyword evidence="6 11" id="KW-0548">Nucleotidyltransferase</keyword>
<dbReference type="Proteomes" id="UP000551848">
    <property type="component" value="Unassembled WGS sequence"/>
</dbReference>
<dbReference type="Pfam" id="PF17657">
    <property type="entry name" value="DNA_pol3_finger"/>
    <property type="match status" value="1"/>
</dbReference>
<evidence type="ECO:0000256" key="9">
    <source>
        <dbReference type="ARBA" id="ARBA00049244"/>
    </source>
</evidence>
<dbReference type="Pfam" id="PF02811">
    <property type="entry name" value="PHP"/>
    <property type="match status" value="1"/>
</dbReference>
<dbReference type="InterPro" id="IPR029460">
    <property type="entry name" value="DNAPol_HHH"/>
</dbReference>
<dbReference type="Gene3D" id="3.20.20.140">
    <property type="entry name" value="Metal-dependent hydrolases"/>
    <property type="match status" value="1"/>
</dbReference>
<accession>A0A838XU36</accession>
<evidence type="ECO:0000256" key="7">
    <source>
        <dbReference type="ARBA" id="ARBA00022705"/>
    </source>
</evidence>
<evidence type="ECO:0000256" key="4">
    <source>
        <dbReference type="ARBA" id="ARBA00022490"/>
    </source>
</evidence>
<dbReference type="InterPro" id="IPR011708">
    <property type="entry name" value="DNA_pol3_alpha_NTPase_dom"/>
</dbReference>
<evidence type="ECO:0000259" key="10">
    <source>
        <dbReference type="SMART" id="SM00481"/>
    </source>
</evidence>
<dbReference type="InterPro" id="IPR016195">
    <property type="entry name" value="Pol/histidinol_Pase-like"/>
</dbReference>
<dbReference type="GO" id="GO:0008408">
    <property type="term" value="F:3'-5' exonuclease activity"/>
    <property type="evidence" value="ECO:0007669"/>
    <property type="project" value="InterPro"/>
</dbReference>
<dbReference type="AlphaFoldDB" id="A0A838XU36"/>
<reference evidence="11 12" key="1">
    <citation type="submission" date="2020-06" db="EMBL/GenBank/DDBJ databases">
        <title>Dysbiosis in marine aquaculture revealed through microbiome analysis: reverse ecology for environmental sustainability.</title>
        <authorList>
            <person name="Haro-Moreno J.M."/>
            <person name="Coutinho F.H."/>
            <person name="Zaragoza-Solas A."/>
            <person name="Picazo A."/>
            <person name="Almagro-Moreno S."/>
            <person name="Lopez-Perez M."/>
        </authorList>
    </citation>
    <scope>NUCLEOTIDE SEQUENCE [LARGE SCALE GENOMIC DNA]</scope>
    <source>
        <strain evidence="11">MCMED-G41</strain>
    </source>
</reference>
<keyword evidence="5 11" id="KW-0808">Transferase</keyword>
<evidence type="ECO:0000256" key="1">
    <source>
        <dbReference type="ARBA" id="ARBA00004496"/>
    </source>
</evidence>
<dbReference type="InterPro" id="IPR003141">
    <property type="entry name" value="Pol/His_phosphatase_N"/>
</dbReference>